<dbReference type="GO" id="GO:0006874">
    <property type="term" value="P:intracellular calcium ion homeostasis"/>
    <property type="evidence" value="ECO:0007669"/>
    <property type="project" value="TreeGrafter"/>
</dbReference>
<reference evidence="9" key="3">
    <citation type="submission" date="2023-05" db="EMBL/GenBank/DDBJ databases">
        <authorList>
            <person name="Smith C.H."/>
        </authorList>
    </citation>
    <scope>NUCLEOTIDE SEQUENCE</scope>
    <source>
        <strain evidence="9">CHS0354</strain>
        <tissue evidence="9">Mantle</tissue>
    </source>
</reference>
<name>A0AAE0SD06_9BIVA</name>
<organism evidence="9 10">
    <name type="scientific">Potamilus streckersoni</name>
    <dbReference type="NCBI Taxonomy" id="2493646"/>
    <lineage>
        <taxon>Eukaryota</taxon>
        <taxon>Metazoa</taxon>
        <taxon>Spiralia</taxon>
        <taxon>Lophotrochozoa</taxon>
        <taxon>Mollusca</taxon>
        <taxon>Bivalvia</taxon>
        <taxon>Autobranchia</taxon>
        <taxon>Heteroconchia</taxon>
        <taxon>Palaeoheterodonta</taxon>
        <taxon>Unionida</taxon>
        <taxon>Unionoidea</taxon>
        <taxon>Unionidae</taxon>
        <taxon>Ambleminae</taxon>
        <taxon>Lampsilini</taxon>
        <taxon>Potamilus</taxon>
    </lineage>
</organism>
<evidence type="ECO:0000256" key="5">
    <source>
        <dbReference type="ARBA" id="ARBA00022989"/>
    </source>
</evidence>
<comment type="similarity">
    <text evidence="2">Belongs to the Ca(2+):cation antiporter (CaCA) (TC 2.A.19) family. SLC24A subfamily.</text>
</comment>
<dbReference type="GO" id="GO:0005886">
    <property type="term" value="C:plasma membrane"/>
    <property type="evidence" value="ECO:0007669"/>
    <property type="project" value="TreeGrafter"/>
</dbReference>
<evidence type="ECO:0000256" key="1">
    <source>
        <dbReference type="ARBA" id="ARBA00004141"/>
    </source>
</evidence>
<evidence type="ECO:0000256" key="3">
    <source>
        <dbReference type="ARBA" id="ARBA00022449"/>
    </source>
</evidence>
<keyword evidence="10" id="KW-1185">Reference proteome</keyword>
<feature type="transmembrane region" description="Helical" evidence="7">
    <location>
        <begin position="20"/>
        <end position="37"/>
    </location>
</feature>
<sequence>MNAALRRRKDRRVKIRSLQLILVALAYITFVTFGLHFRSRDILHKNDDSKVSEQQIRLKRDVGGLHDDGNKTEKKCTHHTVDEFPPNFFTLQDTKDGGVFLHILFALYLFAALAIICDDYFVSSLERICEDLHLKEDVAGATFMAAGSSAPEFFTSVVG</sequence>
<evidence type="ECO:0000256" key="6">
    <source>
        <dbReference type="ARBA" id="ARBA00023136"/>
    </source>
</evidence>
<comment type="caution">
    <text evidence="9">The sequence shown here is derived from an EMBL/GenBank/DDBJ whole genome shotgun (WGS) entry which is preliminary data.</text>
</comment>
<keyword evidence="3" id="KW-0050">Antiport</keyword>
<keyword evidence="5 7" id="KW-1133">Transmembrane helix</keyword>
<keyword evidence="4 7" id="KW-0812">Transmembrane</keyword>
<comment type="subcellular location">
    <subcellularLocation>
        <location evidence="1">Membrane</location>
        <topology evidence="1">Multi-pass membrane protein</topology>
    </subcellularLocation>
</comment>
<dbReference type="AlphaFoldDB" id="A0AAE0SD06"/>
<dbReference type="EMBL" id="JAEAOA010002360">
    <property type="protein sequence ID" value="KAK3589631.1"/>
    <property type="molecule type" value="Genomic_DNA"/>
</dbReference>
<keyword evidence="3" id="KW-0813">Transport</keyword>
<protein>
    <recommendedName>
        <fullName evidence="8">Sodium/calcium exchanger membrane region domain-containing protein</fullName>
    </recommendedName>
</protein>
<feature type="transmembrane region" description="Helical" evidence="7">
    <location>
        <begin position="99"/>
        <end position="117"/>
    </location>
</feature>
<evidence type="ECO:0000313" key="9">
    <source>
        <dbReference type="EMBL" id="KAK3589631.1"/>
    </source>
</evidence>
<reference evidence="9" key="1">
    <citation type="journal article" date="2021" name="Genome Biol. Evol.">
        <title>A High-Quality Reference Genome for a Parasitic Bivalve with Doubly Uniparental Inheritance (Bivalvia: Unionida).</title>
        <authorList>
            <person name="Smith C.H."/>
        </authorList>
    </citation>
    <scope>NUCLEOTIDE SEQUENCE</scope>
    <source>
        <strain evidence="9">CHS0354</strain>
    </source>
</reference>
<dbReference type="Pfam" id="PF01699">
    <property type="entry name" value="Na_Ca_ex"/>
    <property type="match status" value="1"/>
</dbReference>
<accession>A0AAE0SD06</accession>
<dbReference type="PANTHER" id="PTHR10846">
    <property type="entry name" value="SODIUM/POTASSIUM/CALCIUM EXCHANGER"/>
    <property type="match status" value="1"/>
</dbReference>
<evidence type="ECO:0000256" key="7">
    <source>
        <dbReference type="SAM" id="Phobius"/>
    </source>
</evidence>
<evidence type="ECO:0000313" key="10">
    <source>
        <dbReference type="Proteomes" id="UP001195483"/>
    </source>
</evidence>
<dbReference type="GO" id="GO:0005262">
    <property type="term" value="F:calcium channel activity"/>
    <property type="evidence" value="ECO:0007669"/>
    <property type="project" value="TreeGrafter"/>
</dbReference>
<proteinExistence type="inferred from homology"/>
<dbReference type="Proteomes" id="UP001195483">
    <property type="component" value="Unassembled WGS sequence"/>
</dbReference>
<evidence type="ECO:0000256" key="4">
    <source>
        <dbReference type="ARBA" id="ARBA00022692"/>
    </source>
</evidence>
<dbReference type="PANTHER" id="PTHR10846:SF73">
    <property type="entry name" value="SODIUM_CALCIUM EXCHANGER MEMBRANE REGION DOMAIN-CONTAINING PROTEIN"/>
    <property type="match status" value="1"/>
</dbReference>
<keyword evidence="6 7" id="KW-0472">Membrane</keyword>
<gene>
    <name evidence="9" type="ORF">CHS0354_043091</name>
</gene>
<feature type="domain" description="Sodium/calcium exchanger membrane region" evidence="8">
    <location>
        <begin position="103"/>
        <end position="158"/>
    </location>
</feature>
<dbReference type="GO" id="GO:0008273">
    <property type="term" value="F:calcium, potassium:sodium antiporter activity"/>
    <property type="evidence" value="ECO:0007669"/>
    <property type="project" value="TreeGrafter"/>
</dbReference>
<reference evidence="9" key="2">
    <citation type="journal article" date="2021" name="Genome Biol. Evol.">
        <title>Developing a high-quality reference genome for a parasitic bivalve with doubly uniparental inheritance (Bivalvia: Unionida).</title>
        <authorList>
            <person name="Smith C.H."/>
        </authorList>
    </citation>
    <scope>NUCLEOTIDE SEQUENCE</scope>
    <source>
        <strain evidence="9">CHS0354</strain>
        <tissue evidence="9">Mantle</tissue>
    </source>
</reference>
<dbReference type="InterPro" id="IPR004837">
    <property type="entry name" value="NaCa_Exmemb"/>
</dbReference>
<evidence type="ECO:0000259" key="8">
    <source>
        <dbReference type="Pfam" id="PF01699"/>
    </source>
</evidence>
<feature type="non-terminal residue" evidence="9">
    <location>
        <position position="159"/>
    </location>
</feature>
<evidence type="ECO:0000256" key="2">
    <source>
        <dbReference type="ARBA" id="ARBA00005364"/>
    </source>
</evidence>
<dbReference type="InterPro" id="IPR004481">
    <property type="entry name" value="K/Na/Ca-exchanger"/>
</dbReference>